<dbReference type="InterPro" id="IPR011990">
    <property type="entry name" value="TPR-like_helical_dom_sf"/>
</dbReference>
<feature type="compositionally biased region" description="Acidic residues" evidence="4">
    <location>
        <begin position="351"/>
        <end position="362"/>
    </location>
</feature>
<gene>
    <name evidence="9" type="ORF">SPIL2461_LOCUS21463</name>
</gene>
<dbReference type="InterPro" id="IPR036465">
    <property type="entry name" value="vWFA_dom_sf"/>
</dbReference>
<dbReference type="SUPFAM" id="SSF48452">
    <property type="entry name" value="TPR-like"/>
    <property type="match status" value="2"/>
</dbReference>
<dbReference type="Proteomes" id="UP000649617">
    <property type="component" value="Unassembled WGS sequence"/>
</dbReference>
<dbReference type="Gene3D" id="3.10.110.10">
    <property type="entry name" value="Ubiquitin Conjugating Enzyme"/>
    <property type="match status" value="1"/>
</dbReference>
<dbReference type="InterPro" id="IPR003107">
    <property type="entry name" value="HAT"/>
</dbReference>
<dbReference type="InterPro" id="IPR045243">
    <property type="entry name" value="Rna14-like"/>
</dbReference>
<evidence type="ECO:0000313" key="10">
    <source>
        <dbReference type="Proteomes" id="UP000649617"/>
    </source>
</evidence>
<accession>A0A812XS93</accession>
<keyword evidence="10" id="KW-1185">Reference proteome</keyword>
<dbReference type="Pfam" id="PF05843">
    <property type="entry name" value="Suf"/>
    <property type="match status" value="2"/>
</dbReference>
<dbReference type="CDD" id="cd00198">
    <property type="entry name" value="vWFA"/>
    <property type="match status" value="1"/>
</dbReference>
<dbReference type="GO" id="GO:0016567">
    <property type="term" value="P:protein ubiquitination"/>
    <property type="evidence" value="ECO:0007669"/>
    <property type="project" value="InterPro"/>
</dbReference>
<comment type="caution">
    <text evidence="9">The sequence shown here is derived from an EMBL/GenBank/DDBJ whole genome shotgun (WGS) entry which is preliminary data.</text>
</comment>
<dbReference type="SUPFAM" id="SSF53300">
    <property type="entry name" value="vWA-like"/>
    <property type="match status" value="1"/>
</dbReference>
<protein>
    <submittedName>
        <fullName evidence="9">Uncharacterized protein</fullName>
    </submittedName>
</protein>
<dbReference type="OrthoDB" id="3366823at2759"/>
<dbReference type="SUPFAM" id="SSF57850">
    <property type="entry name" value="RING/U-box"/>
    <property type="match status" value="1"/>
</dbReference>
<dbReference type="PANTHER" id="PTHR19980">
    <property type="entry name" value="RNA CLEAVAGE STIMULATION FACTOR"/>
    <property type="match status" value="1"/>
</dbReference>
<evidence type="ECO:0000259" key="7">
    <source>
        <dbReference type="PROSITE" id="PS50234"/>
    </source>
</evidence>
<evidence type="ECO:0000256" key="4">
    <source>
        <dbReference type="SAM" id="MobiDB-lite"/>
    </source>
</evidence>
<dbReference type="GO" id="GO:0003729">
    <property type="term" value="F:mRNA binding"/>
    <property type="evidence" value="ECO:0007669"/>
    <property type="project" value="TreeGrafter"/>
</dbReference>
<dbReference type="CDD" id="cd16655">
    <property type="entry name" value="RING-Ubox_WDSUB1-like"/>
    <property type="match status" value="1"/>
</dbReference>
<evidence type="ECO:0000313" key="9">
    <source>
        <dbReference type="EMBL" id="CAE7744380.1"/>
    </source>
</evidence>
<reference evidence="9" key="1">
    <citation type="submission" date="2021-02" db="EMBL/GenBank/DDBJ databases">
        <authorList>
            <person name="Dougan E. K."/>
            <person name="Rhodes N."/>
            <person name="Thang M."/>
            <person name="Chan C."/>
        </authorList>
    </citation>
    <scope>NUCLEOTIDE SEQUENCE</scope>
</reference>
<name>A0A812XS93_SYMPI</name>
<dbReference type="PANTHER" id="PTHR19980:SF0">
    <property type="entry name" value="CLEAVAGE STIMULATION FACTOR SUBUNIT 3"/>
    <property type="match status" value="1"/>
</dbReference>
<dbReference type="InterPro" id="IPR008847">
    <property type="entry name" value="Suf"/>
</dbReference>
<evidence type="ECO:0000259" key="5">
    <source>
        <dbReference type="PROSITE" id="PS50053"/>
    </source>
</evidence>
<dbReference type="EMBL" id="CAJNIZ010046282">
    <property type="protein sequence ID" value="CAE7744380.1"/>
    <property type="molecule type" value="Genomic_DNA"/>
</dbReference>
<dbReference type="Gene3D" id="3.40.50.410">
    <property type="entry name" value="von Willebrand factor, type A domain"/>
    <property type="match status" value="1"/>
</dbReference>
<dbReference type="SUPFAM" id="SSF54495">
    <property type="entry name" value="UBC-like"/>
    <property type="match status" value="1"/>
</dbReference>
<dbReference type="InterPro" id="IPR003613">
    <property type="entry name" value="Ubox_domain"/>
</dbReference>
<dbReference type="Pfam" id="PF04564">
    <property type="entry name" value="U-box"/>
    <property type="match status" value="1"/>
</dbReference>
<dbReference type="GO" id="GO:0031124">
    <property type="term" value="P:mRNA 3'-end processing"/>
    <property type="evidence" value="ECO:0007669"/>
    <property type="project" value="InterPro"/>
</dbReference>
<dbReference type="Pfam" id="PF00092">
    <property type="entry name" value="VWA"/>
    <property type="match status" value="1"/>
</dbReference>
<dbReference type="Pfam" id="PF00179">
    <property type="entry name" value="UQ_con"/>
    <property type="match status" value="1"/>
</dbReference>
<dbReference type="SMART" id="SM00504">
    <property type="entry name" value="Ubox"/>
    <property type="match status" value="1"/>
</dbReference>
<dbReference type="SUPFAM" id="SSF54236">
    <property type="entry name" value="Ubiquitin-like"/>
    <property type="match status" value="1"/>
</dbReference>
<proteinExistence type="predicted"/>
<comment type="subcellular location">
    <subcellularLocation>
        <location evidence="1">Nucleus</location>
    </subcellularLocation>
</comment>
<dbReference type="InterPro" id="IPR000608">
    <property type="entry name" value="UBC"/>
</dbReference>
<keyword evidence="3" id="KW-0539">Nucleus</keyword>
<organism evidence="9 10">
    <name type="scientific">Symbiodinium pilosum</name>
    <name type="common">Dinoflagellate</name>
    <dbReference type="NCBI Taxonomy" id="2952"/>
    <lineage>
        <taxon>Eukaryota</taxon>
        <taxon>Sar</taxon>
        <taxon>Alveolata</taxon>
        <taxon>Dinophyceae</taxon>
        <taxon>Suessiales</taxon>
        <taxon>Symbiodiniaceae</taxon>
        <taxon>Symbiodinium</taxon>
    </lineage>
</organism>
<feature type="domain" description="Ubiquitin-like" evidence="5">
    <location>
        <begin position="528"/>
        <end position="599"/>
    </location>
</feature>
<feature type="domain" description="UBC core" evidence="6">
    <location>
        <begin position="894"/>
        <end position="1040"/>
    </location>
</feature>
<evidence type="ECO:0000256" key="2">
    <source>
        <dbReference type="ARBA" id="ARBA00022737"/>
    </source>
</evidence>
<evidence type="ECO:0000256" key="3">
    <source>
        <dbReference type="ARBA" id="ARBA00023242"/>
    </source>
</evidence>
<dbReference type="SMART" id="SM00212">
    <property type="entry name" value="UBCc"/>
    <property type="match status" value="1"/>
</dbReference>
<evidence type="ECO:0000259" key="6">
    <source>
        <dbReference type="PROSITE" id="PS50127"/>
    </source>
</evidence>
<dbReference type="InterPro" id="IPR029071">
    <property type="entry name" value="Ubiquitin-like_domsf"/>
</dbReference>
<evidence type="ECO:0000256" key="1">
    <source>
        <dbReference type="ARBA" id="ARBA00004123"/>
    </source>
</evidence>
<dbReference type="GO" id="GO:0005634">
    <property type="term" value="C:nucleus"/>
    <property type="evidence" value="ECO:0007669"/>
    <property type="project" value="UniProtKB-SubCell"/>
</dbReference>
<dbReference type="CDD" id="cd23833">
    <property type="entry name" value="UBCc_ApmR795-like"/>
    <property type="match status" value="1"/>
</dbReference>
<dbReference type="SMART" id="SM00386">
    <property type="entry name" value="HAT"/>
    <property type="match status" value="6"/>
</dbReference>
<dbReference type="PROSITE" id="PS51698">
    <property type="entry name" value="U_BOX"/>
    <property type="match status" value="1"/>
</dbReference>
<dbReference type="InterPro" id="IPR002035">
    <property type="entry name" value="VWF_A"/>
</dbReference>
<dbReference type="Gene3D" id="3.30.40.10">
    <property type="entry name" value="Zinc/RING finger domain, C3HC4 (zinc finger)"/>
    <property type="match status" value="1"/>
</dbReference>
<dbReference type="InterPro" id="IPR016135">
    <property type="entry name" value="UBQ-conjugating_enzyme/RWD"/>
</dbReference>
<dbReference type="InterPro" id="IPR013083">
    <property type="entry name" value="Znf_RING/FYVE/PHD"/>
</dbReference>
<dbReference type="PROSITE" id="PS50053">
    <property type="entry name" value="UBIQUITIN_2"/>
    <property type="match status" value="1"/>
</dbReference>
<dbReference type="GO" id="GO:0004842">
    <property type="term" value="F:ubiquitin-protein transferase activity"/>
    <property type="evidence" value="ECO:0007669"/>
    <property type="project" value="InterPro"/>
</dbReference>
<dbReference type="Gene3D" id="1.25.40.1040">
    <property type="match status" value="2"/>
</dbReference>
<dbReference type="PROSITE" id="PS50234">
    <property type="entry name" value="VWFA"/>
    <property type="match status" value="1"/>
</dbReference>
<feature type="domain" description="VWFA" evidence="7">
    <location>
        <begin position="658"/>
        <end position="822"/>
    </location>
</feature>
<sequence>MAWQVVSCPQTEAGLSCLLSCLYVLASEDEEAISKLVASAWKALPFPPFCLGLRLLLEGRTQQTQNAEKAALANGFFQLLDTIAPEHIARQTLFEHSRLLLSHLLQPAASRDLIALQAPRFQTVALTCGVSHEPVVFLPDLPNVAFNRDAVMQYLADNRPNDGATDEVEEKAVFEEGPLHGRTAEELIESYTASRLVRAYAPISECLVMELVDKQIVPLSRDQFPSWTALRTYCGTEAAQCMRLLSALSLKSCRCPPKLTKTKEGVVVVFTGHRKAAAGSAVIFSPSLGGEEHMDLDLAAKNLSEVGGSFDAEAQNKEVREGIIVCLDVSDSMGLHSSFEEDQETGLGEGSSDEEEEPSNDSEEARQCHLKRFALQPGMAHVRQMIQQRSGLRERAVFASAVLRDFAVLAQVTGRGSPEDARRLVKYKEEFAKTLLEQGDDDPPPEFCCPITRGLMKNAVCAPDGFTYEADAIAEWFCRAKTSPMTGQQLTDTTLIPNHVLRSQTQDWRECHAEPKSTRPAASEEEKLHVVCYMRQGPREMVELELPGTATAASLKQELRAFTGMHPARHLVYHSGNLLPELVPLRTAGVCDGSPLEVLTSNLFTSWTELVRIVHRQQVGDGFLAGTLLSDDHCVGHYAGEADHVVLEFDLNRQQREKVVKQLFNAFIDRSLAYDNPCAIGLVCFGDSVQVRCELTPAYESFRDSIAEVKPNGSTRLFDAVQTAAEQLEAWKVRELTKLGRDGRAPKLRLVVLSDGCDTKSQHSAPKVASSLQKMGVIVDAVMIGNETEPDLHAICKATGGYVFRPASLKDAVRLNELETFLFSLDRPPANVSPMAWATKECLEAYGPAHYSVDPCSEDQVPPRRQPTQLGNHVHGLQDALHQTQETNAGAAEARTRRIMAEMRILHTEPHPAFDIFPSCDDISCWKATVSGPEGTPYADGVWLLYIIFPQQFPVEPPEVRFITPIKHCNINQHGRVCHSILGRNWTRETRTRSVLESIYGLLLSPDVDDPLDSTLALAFYDDSGLYESSIVALQVDLEAGVSAAATGLNGVTEDLVAKLMRLSTELGSAMLSASTKAKAVAPKAQMAVQPAAARIKALLGGMAAAQFPASRPWLDAAIEADPFDLNSWDARLREAIQEGKAEPVFERAVAQLPYAARIWAAYAEWFEMQDSAAALGVYNRCLQQVPNLDLWLSYLNFSKRHQTLEEVLRSYGRALDVLGSDWRAAPIWSDYLALLKHAYNVQQKRENPDAELQGKLLAEDPNPIDNARRNLKPALKQKQEEAGRASADISDAEFLRVSEILRIDTDFLRNVFQRCAGASHSTMDKLWVGYEQFEKSQGNPALAAKLMAEHMPRYVKGKAAYKELSQLAAGIDHYAVAVPLTPQNVAEQSKLFEKWRTVLRFERTNPLQLGAEEWTVRVALVYQQASLACGFFPDLWFDFSAWLDLGGKQDQATDVLRNAVDRFLPKDLTLRLLLAQRFELGESPLTASKLEAADDEYKKLMEDMPKPCPLALINYLAYVRRQRGANDFRDTFVEVTEASPHCSWEVYVFAAMTEYHVYGSMEAAAAVFRWGLERYGDREPALLAAYVNFLLGCNDLRSARAELAQGVLDRLQQAVRDRLANREESLGLRESLAFLWQKWARLECYFGDAEAVRRATSFRDSEYRNLQRDLEVDAENILQTPISLGLSTSIQEVEEGFRFLHLIPRSTRPQPTASAEHVEAVQLEDQSVADAEGDHRRLGNATPAIGLSSHIARPDTSKMLTFRPALDVASVRKRHLDTDREDKAHLPVMIPKCLQDLLAVLPSRPLKGAKPDVDYLLTVLQTVSIPPVPVKELDTFRYDSLRLLKTEEDTRRLIKDEDDDGNGFFSSRSTLYRERLQAKRSSLNLFDKLLRKNCRAIEARKSWWSSMGDRSRETWPKSNS</sequence>
<evidence type="ECO:0000259" key="8">
    <source>
        <dbReference type="PROSITE" id="PS51698"/>
    </source>
</evidence>
<feature type="region of interest" description="Disordered" evidence="4">
    <location>
        <begin position="340"/>
        <end position="365"/>
    </location>
</feature>
<keyword evidence="2" id="KW-0677">Repeat</keyword>
<dbReference type="InterPro" id="IPR000626">
    <property type="entry name" value="Ubiquitin-like_dom"/>
</dbReference>
<feature type="domain" description="U-box" evidence="8">
    <location>
        <begin position="442"/>
        <end position="515"/>
    </location>
</feature>
<dbReference type="PROSITE" id="PS50127">
    <property type="entry name" value="UBC_2"/>
    <property type="match status" value="1"/>
</dbReference>